<keyword evidence="6 9" id="KW-0418">Kinase</keyword>
<keyword evidence="5" id="KW-0547">Nucleotide-binding</keyword>
<dbReference type="InterPro" id="IPR036890">
    <property type="entry name" value="HATPase_C_sf"/>
</dbReference>
<dbReference type="GO" id="GO:0005524">
    <property type="term" value="F:ATP binding"/>
    <property type="evidence" value="ECO:0007669"/>
    <property type="project" value="UniProtKB-KW"/>
</dbReference>
<dbReference type="Pfam" id="PF07536">
    <property type="entry name" value="HWE_HK"/>
    <property type="match status" value="1"/>
</dbReference>
<evidence type="ECO:0000256" key="1">
    <source>
        <dbReference type="ARBA" id="ARBA00000085"/>
    </source>
</evidence>
<organism evidence="9 10">
    <name type="scientific">Allorhizobium taibaishanense</name>
    <dbReference type="NCBI Taxonomy" id="887144"/>
    <lineage>
        <taxon>Bacteria</taxon>
        <taxon>Pseudomonadati</taxon>
        <taxon>Pseudomonadota</taxon>
        <taxon>Alphaproteobacteria</taxon>
        <taxon>Hyphomicrobiales</taxon>
        <taxon>Rhizobiaceae</taxon>
        <taxon>Rhizobium/Agrobacterium group</taxon>
        <taxon>Allorhizobium</taxon>
    </lineage>
</organism>
<dbReference type="Gene3D" id="3.30.450.20">
    <property type="entry name" value="PAS domain"/>
    <property type="match status" value="1"/>
</dbReference>
<dbReference type="EMBL" id="JACIED010000002">
    <property type="protein sequence ID" value="MBB4006964.1"/>
    <property type="molecule type" value="Genomic_DNA"/>
</dbReference>
<reference evidence="9 10" key="1">
    <citation type="submission" date="2020-08" db="EMBL/GenBank/DDBJ databases">
        <title>Genomic Encyclopedia of Type Strains, Phase IV (KMG-IV): sequencing the most valuable type-strain genomes for metagenomic binning, comparative biology and taxonomic classification.</title>
        <authorList>
            <person name="Goeker M."/>
        </authorList>
    </citation>
    <scope>NUCLEOTIDE SEQUENCE [LARGE SCALE GENOMIC DNA]</scope>
    <source>
        <strain evidence="9 10">DSM 100021</strain>
    </source>
</reference>
<protein>
    <recommendedName>
        <fullName evidence="2">histidine kinase</fullName>
        <ecNumber evidence="2">2.7.13.3</ecNumber>
    </recommendedName>
</protein>
<dbReference type="PANTHER" id="PTHR41523:SF7">
    <property type="entry name" value="HISTIDINE KINASE"/>
    <property type="match status" value="1"/>
</dbReference>
<dbReference type="InterPro" id="IPR011102">
    <property type="entry name" value="Sig_transdc_His_kinase_HWE"/>
</dbReference>
<comment type="caution">
    <text evidence="9">The sequence shown here is derived from an EMBL/GenBank/DDBJ whole genome shotgun (WGS) entry which is preliminary data.</text>
</comment>
<dbReference type="Proteomes" id="UP000544107">
    <property type="component" value="Unassembled WGS sequence"/>
</dbReference>
<evidence type="ECO:0000313" key="9">
    <source>
        <dbReference type="EMBL" id="MBB4006964.1"/>
    </source>
</evidence>
<comment type="catalytic activity">
    <reaction evidence="1">
        <text>ATP + protein L-histidine = ADP + protein N-phospho-L-histidine.</text>
        <dbReference type="EC" id="2.7.13.3"/>
    </reaction>
</comment>
<evidence type="ECO:0000256" key="3">
    <source>
        <dbReference type="ARBA" id="ARBA00022553"/>
    </source>
</evidence>
<evidence type="ECO:0000256" key="4">
    <source>
        <dbReference type="ARBA" id="ARBA00022679"/>
    </source>
</evidence>
<dbReference type="PANTHER" id="PTHR41523">
    <property type="entry name" value="TWO-COMPONENT SYSTEM SENSOR PROTEIN"/>
    <property type="match status" value="1"/>
</dbReference>
<evidence type="ECO:0000256" key="6">
    <source>
        <dbReference type="ARBA" id="ARBA00022777"/>
    </source>
</evidence>
<sequence>MSFPDATQAWPSAPTRISTDDFLAGGGEMAEAIRTFDWASTELGPIKTWPVSLKTTMRLVLASRQPMCFWWGRNLLQVHNDAYLPMLGLRKDTALGQPFANVWADIWEGILPYAQKALAGEGTWAEELPLVMFRNGFEEQTYWTFSYSPIYGDDGAICGLLNIVTEKTQAVADRMALQASIEDARRHLHNKEAYQQELRLLNGELAHRMKNTLAMVQSIASQTIRGAASLSEAASQVSARIQALAKAQDLLTGKSVASAEMREIVENAIGPHCDRPDRFTLAGPSLKASSRQALGLSLALHELATNATKYGSLSSVGGTVRVEWGETTDGFFLTWTESGGPPVPQPQRRGFGSKLTERVVADLFRGEAKIGFEPDGVVFKLRGQLDPLSPLRPAADSEPDGGTS</sequence>
<name>A0A7W6MTB8_9HYPH</name>
<keyword evidence="4" id="KW-0808">Transferase</keyword>
<dbReference type="AlphaFoldDB" id="A0A7W6MTB8"/>
<dbReference type="SMART" id="SM00911">
    <property type="entry name" value="HWE_HK"/>
    <property type="match status" value="1"/>
</dbReference>
<dbReference type="InterPro" id="IPR035965">
    <property type="entry name" value="PAS-like_dom_sf"/>
</dbReference>
<evidence type="ECO:0000256" key="2">
    <source>
        <dbReference type="ARBA" id="ARBA00012438"/>
    </source>
</evidence>
<accession>A0A7W6MTB8</accession>
<feature type="domain" description="Signal transduction histidine kinase HWE region" evidence="8">
    <location>
        <begin position="204"/>
        <end position="285"/>
    </location>
</feature>
<dbReference type="GO" id="GO:0004673">
    <property type="term" value="F:protein histidine kinase activity"/>
    <property type="evidence" value="ECO:0007669"/>
    <property type="project" value="UniProtKB-EC"/>
</dbReference>
<dbReference type="Gene3D" id="3.30.565.10">
    <property type="entry name" value="Histidine kinase-like ATPase, C-terminal domain"/>
    <property type="match status" value="1"/>
</dbReference>
<evidence type="ECO:0000259" key="8">
    <source>
        <dbReference type="SMART" id="SM00911"/>
    </source>
</evidence>
<dbReference type="SUPFAM" id="SSF55785">
    <property type="entry name" value="PYP-like sensor domain (PAS domain)"/>
    <property type="match status" value="1"/>
</dbReference>
<keyword evidence="7" id="KW-0067">ATP-binding</keyword>
<dbReference type="EC" id="2.7.13.3" evidence="2"/>
<keyword evidence="3" id="KW-0597">Phosphoprotein</keyword>
<proteinExistence type="predicted"/>
<evidence type="ECO:0000313" key="10">
    <source>
        <dbReference type="Proteomes" id="UP000544107"/>
    </source>
</evidence>
<evidence type="ECO:0000256" key="7">
    <source>
        <dbReference type="ARBA" id="ARBA00022840"/>
    </source>
</evidence>
<gene>
    <name evidence="9" type="ORF">GGQ71_001227</name>
</gene>
<dbReference type="RefSeq" id="WP_234801524.1">
    <property type="nucleotide sequence ID" value="NZ_JACIED010000002.1"/>
</dbReference>
<evidence type="ECO:0000256" key="5">
    <source>
        <dbReference type="ARBA" id="ARBA00022741"/>
    </source>
</evidence>